<accession>A0AAD6SYG0</accession>
<dbReference type="AlphaFoldDB" id="A0AAD6SYG0"/>
<sequence>MSCALAPSVPYSPRSADPANHPRISGGGSPFPPALWLPGYTHGVETLTVCLPYARYHRGFAAHPVADSPFAGAPNPARELVAAFTVSSTIILCPQLGWVSWGDFDDALDRDKFVDMVESRNSGSLIILAALGKTLDGADSQRGLHVRLLYSLALHSGRRCMKAAGLRLHALLQFEVFLFNSENGKAATKLWREY</sequence>
<reference evidence="2" key="1">
    <citation type="submission" date="2023-03" db="EMBL/GenBank/DDBJ databases">
        <title>Massive genome expansion in bonnet fungi (Mycena s.s.) driven by repeated elements and novel gene families across ecological guilds.</title>
        <authorList>
            <consortium name="Lawrence Berkeley National Laboratory"/>
            <person name="Harder C.B."/>
            <person name="Miyauchi S."/>
            <person name="Viragh M."/>
            <person name="Kuo A."/>
            <person name="Thoen E."/>
            <person name="Andreopoulos B."/>
            <person name="Lu D."/>
            <person name="Skrede I."/>
            <person name="Drula E."/>
            <person name="Henrissat B."/>
            <person name="Morin E."/>
            <person name="Kohler A."/>
            <person name="Barry K."/>
            <person name="LaButti K."/>
            <person name="Morin E."/>
            <person name="Salamov A."/>
            <person name="Lipzen A."/>
            <person name="Mereny Z."/>
            <person name="Hegedus B."/>
            <person name="Baldrian P."/>
            <person name="Stursova M."/>
            <person name="Weitz H."/>
            <person name="Taylor A."/>
            <person name="Grigoriev I.V."/>
            <person name="Nagy L.G."/>
            <person name="Martin F."/>
            <person name="Kauserud H."/>
        </authorList>
    </citation>
    <scope>NUCLEOTIDE SEQUENCE</scope>
    <source>
        <strain evidence="2">CBHHK200</strain>
    </source>
</reference>
<organism evidence="2 3">
    <name type="scientific">Mycena alexandri</name>
    <dbReference type="NCBI Taxonomy" id="1745969"/>
    <lineage>
        <taxon>Eukaryota</taxon>
        <taxon>Fungi</taxon>
        <taxon>Dikarya</taxon>
        <taxon>Basidiomycota</taxon>
        <taxon>Agaricomycotina</taxon>
        <taxon>Agaricomycetes</taxon>
        <taxon>Agaricomycetidae</taxon>
        <taxon>Agaricales</taxon>
        <taxon>Marasmiineae</taxon>
        <taxon>Mycenaceae</taxon>
        <taxon>Mycena</taxon>
    </lineage>
</organism>
<evidence type="ECO:0000313" key="2">
    <source>
        <dbReference type="EMBL" id="KAJ7036135.1"/>
    </source>
</evidence>
<gene>
    <name evidence="2" type="ORF">C8F04DRAFT_1258248</name>
</gene>
<comment type="caution">
    <text evidence="2">The sequence shown here is derived from an EMBL/GenBank/DDBJ whole genome shotgun (WGS) entry which is preliminary data.</text>
</comment>
<protein>
    <submittedName>
        <fullName evidence="2">Uncharacterized protein</fullName>
    </submittedName>
</protein>
<dbReference type="EMBL" id="JARJCM010000045">
    <property type="protein sequence ID" value="KAJ7036135.1"/>
    <property type="molecule type" value="Genomic_DNA"/>
</dbReference>
<evidence type="ECO:0000256" key="1">
    <source>
        <dbReference type="SAM" id="MobiDB-lite"/>
    </source>
</evidence>
<evidence type="ECO:0000313" key="3">
    <source>
        <dbReference type="Proteomes" id="UP001218188"/>
    </source>
</evidence>
<feature type="region of interest" description="Disordered" evidence="1">
    <location>
        <begin position="1"/>
        <end position="24"/>
    </location>
</feature>
<name>A0AAD6SYG0_9AGAR</name>
<keyword evidence="3" id="KW-1185">Reference proteome</keyword>
<proteinExistence type="predicted"/>
<dbReference type="Proteomes" id="UP001218188">
    <property type="component" value="Unassembled WGS sequence"/>
</dbReference>